<evidence type="ECO:0000313" key="2">
    <source>
        <dbReference type="EMBL" id="SIT93834.1"/>
    </source>
</evidence>
<evidence type="ECO:0008006" key="4">
    <source>
        <dbReference type="Google" id="ProtNLM"/>
    </source>
</evidence>
<dbReference type="Gene3D" id="3.40.50.1110">
    <property type="entry name" value="SGNH hydrolase"/>
    <property type="match status" value="1"/>
</dbReference>
<dbReference type="SUPFAM" id="SSF52266">
    <property type="entry name" value="SGNH hydrolase"/>
    <property type="match status" value="1"/>
</dbReference>
<evidence type="ECO:0000256" key="1">
    <source>
        <dbReference type="SAM" id="Phobius"/>
    </source>
</evidence>
<name>A0A1R3XPZ4_9BACT</name>
<dbReference type="Proteomes" id="UP000187181">
    <property type="component" value="Unassembled WGS sequence"/>
</dbReference>
<feature type="transmembrane region" description="Helical" evidence="1">
    <location>
        <begin position="15"/>
        <end position="33"/>
    </location>
</feature>
<dbReference type="GO" id="GO:0016788">
    <property type="term" value="F:hydrolase activity, acting on ester bonds"/>
    <property type="evidence" value="ECO:0007669"/>
    <property type="project" value="UniProtKB-ARBA"/>
</dbReference>
<dbReference type="EMBL" id="FTPP01000003">
    <property type="protein sequence ID" value="SIT93834.1"/>
    <property type="molecule type" value="Genomic_DNA"/>
</dbReference>
<dbReference type="STRING" id="1317125.SAMN05444128_3246"/>
<sequence>MNLYTSSFNRLRLPVLFKLLVFLLILFLILWMIKTSLYAGVTKVRKGQVATVGKIISHQQNPDVAIFGSSVAWVHFNPEIISNITGRSSYNFGLNGTPLTQYQGLLKEFIEYSDSEVIVIAGTFSEFSGREAVAEIYRFTPYLDNYYLYEGLEQIDPNLLWKMKYVPFYPLTTLDYNFFQYAVYGYLGRIHHDDETEVNGFVPQHKIWRDSPRETSLKATISNKVVQQYKALVSLANARNKKVVLVLPPIYYEGVMKIENLQEIKEVFQSIAGTDNYFLDYTSNEICLDKSLFYNNTHLNSTGADIFSEDFSNKLSIILKQ</sequence>
<protein>
    <recommendedName>
        <fullName evidence="4">SGNH/GDSL hydrolase family protein</fullName>
    </recommendedName>
</protein>
<organism evidence="2 3">
    <name type="scientific">Pontibacter indicus</name>
    <dbReference type="NCBI Taxonomy" id="1317125"/>
    <lineage>
        <taxon>Bacteria</taxon>
        <taxon>Pseudomonadati</taxon>
        <taxon>Bacteroidota</taxon>
        <taxon>Cytophagia</taxon>
        <taxon>Cytophagales</taxon>
        <taxon>Hymenobacteraceae</taxon>
        <taxon>Pontibacter</taxon>
    </lineage>
</organism>
<dbReference type="AlphaFoldDB" id="A0A1R3XPZ4"/>
<accession>A0A1R3XPZ4</accession>
<keyword evidence="1" id="KW-0472">Membrane</keyword>
<reference evidence="3" key="1">
    <citation type="submission" date="2017-01" db="EMBL/GenBank/DDBJ databases">
        <authorList>
            <person name="Varghese N."/>
            <person name="Submissions S."/>
        </authorList>
    </citation>
    <scope>NUCLEOTIDE SEQUENCE [LARGE SCALE GENOMIC DNA]</scope>
    <source>
        <strain evidence="3">LP100</strain>
    </source>
</reference>
<evidence type="ECO:0000313" key="3">
    <source>
        <dbReference type="Proteomes" id="UP000187181"/>
    </source>
</evidence>
<keyword evidence="1" id="KW-0812">Transmembrane</keyword>
<keyword evidence="3" id="KW-1185">Reference proteome</keyword>
<dbReference type="InterPro" id="IPR036514">
    <property type="entry name" value="SGNH_hydro_sf"/>
</dbReference>
<keyword evidence="1" id="KW-1133">Transmembrane helix</keyword>
<proteinExistence type="predicted"/>
<gene>
    <name evidence="2" type="ORF">SAMN05444128_3246</name>
</gene>